<dbReference type="Proteomes" id="UP000249891">
    <property type="component" value="Unassembled WGS sequence"/>
</dbReference>
<dbReference type="AlphaFoldDB" id="A0A2X2SRD3"/>
<reference evidence="1 2" key="1">
    <citation type="submission" date="2018-06" db="EMBL/GenBank/DDBJ databases">
        <authorList>
            <consortium name="Pathogen Informatics"/>
            <person name="Doyle S."/>
        </authorList>
    </citation>
    <scope>NUCLEOTIDE SEQUENCE [LARGE SCALE GENOMIC DNA]</scope>
    <source>
        <strain evidence="1 2">NCTC11546</strain>
    </source>
</reference>
<gene>
    <name evidence="1" type="ORF">NCTC11546_02604</name>
</gene>
<evidence type="ECO:0000313" key="1">
    <source>
        <dbReference type="EMBL" id="SQA94434.1"/>
    </source>
</evidence>
<organism evidence="1 2">
    <name type="scientific">Capnocytophaga ochracea</name>
    <dbReference type="NCBI Taxonomy" id="1018"/>
    <lineage>
        <taxon>Bacteria</taxon>
        <taxon>Pseudomonadati</taxon>
        <taxon>Bacteroidota</taxon>
        <taxon>Flavobacteriia</taxon>
        <taxon>Flavobacteriales</taxon>
        <taxon>Flavobacteriaceae</taxon>
        <taxon>Capnocytophaga</taxon>
    </lineage>
</organism>
<proteinExistence type="predicted"/>
<evidence type="ECO:0000313" key="2">
    <source>
        <dbReference type="Proteomes" id="UP000249891"/>
    </source>
</evidence>
<name>A0A2X2SRD3_CAPOC</name>
<accession>A0A2X2SRD3</accession>
<dbReference type="EMBL" id="UARG01000034">
    <property type="protein sequence ID" value="SQA94434.1"/>
    <property type="molecule type" value="Genomic_DNA"/>
</dbReference>
<sequence>MQWLPIKDGFNEMIIYKAINGDKPMLWRSLTTPVTSVEDTDIQPDNTYLYLF</sequence>
<protein>
    <submittedName>
        <fullName evidence="1">Uncharacterized protein</fullName>
    </submittedName>
</protein>